<dbReference type="Proteomes" id="UP000019335">
    <property type="component" value="Unassembled WGS sequence"/>
</dbReference>
<keyword evidence="3" id="KW-1185">Reference proteome</keyword>
<reference evidence="2 3" key="1">
    <citation type="journal article" date="2014" name="Mol. Plant">
        <title>Chromosome Scale Genome Assembly and Transcriptome Profiling of Nannochloropsis gaditana in Nitrogen Depletion.</title>
        <authorList>
            <person name="Corteggiani Carpinelli E."/>
            <person name="Telatin A."/>
            <person name="Vitulo N."/>
            <person name="Forcato C."/>
            <person name="D'Angelo M."/>
            <person name="Schiavon R."/>
            <person name="Vezzi A."/>
            <person name="Giacometti G.M."/>
            <person name="Morosinotto T."/>
            <person name="Valle G."/>
        </authorList>
    </citation>
    <scope>NUCLEOTIDE SEQUENCE [LARGE SCALE GENOMIC DNA]</scope>
    <source>
        <strain evidence="2 3">B-31</strain>
    </source>
</reference>
<feature type="region of interest" description="Disordered" evidence="1">
    <location>
        <begin position="45"/>
        <end position="110"/>
    </location>
</feature>
<comment type="caution">
    <text evidence="2">The sequence shown here is derived from an EMBL/GenBank/DDBJ whole genome shotgun (WGS) entry which is preliminary data.</text>
</comment>
<dbReference type="AlphaFoldDB" id="W7T8Y7"/>
<feature type="region of interest" description="Disordered" evidence="1">
    <location>
        <begin position="1"/>
        <end position="31"/>
    </location>
</feature>
<evidence type="ECO:0000313" key="3">
    <source>
        <dbReference type="Proteomes" id="UP000019335"/>
    </source>
</evidence>
<organism evidence="2 3">
    <name type="scientific">Nannochloropsis gaditana</name>
    <dbReference type="NCBI Taxonomy" id="72520"/>
    <lineage>
        <taxon>Eukaryota</taxon>
        <taxon>Sar</taxon>
        <taxon>Stramenopiles</taxon>
        <taxon>Ochrophyta</taxon>
        <taxon>Eustigmatophyceae</taxon>
        <taxon>Eustigmatales</taxon>
        <taxon>Monodopsidaceae</taxon>
        <taxon>Nannochloropsis</taxon>
    </lineage>
</organism>
<proteinExistence type="predicted"/>
<name>W7T8Y7_9STRA</name>
<dbReference type="EMBL" id="AZIL01003662">
    <property type="protein sequence ID" value="EWM19938.1"/>
    <property type="molecule type" value="Genomic_DNA"/>
</dbReference>
<protein>
    <submittedName>
        <fullName evidence="2">Uncharacterized protein</fullName>
    </submittedName>
</protein>
<accession>W7T8Y7</accession>
<evidence type="ECO:0000313" key="2">
    <source>
        <dbReference type="EMBL" id="EWM19938.1"/>
    </source>
</evidence>
<sequence length="110" mass="11907">MPTRRCRQLNATPPSLPPSLPQDGMIGSSAPFKNFDPLGFAAKADQKNAQQVPRIGAEARSRRHAGRPWLGRSGGLASPLRRQALLQPPQGTDRGSSHRLGSDICGHQRH</sequence>
<gene>
    <name evidence="2" type="ORF">Naga_102886g1</name>
</gene>
<evidence type="ECO:0000256" key="1">
    <source>
        <dbReference type="SAM" id="MobiDB-lite"/>
    </source>
</evidence>